<organism evidence="1">
    <name type="scientific">Microviridae sp. ctRQq14</name>
    <dbReference type="NCBI Taxonomy" id="2826735"/>
    <lineage>
        <taxon>Viruses</taxon>
        <taxon>Monodnaviria</taxon>
        <taxon>Sangervirae</taxon>
        <taxon>Phixviricota</taxon>
        <taxon>Malgrandaviricetes</taxon>
        <taxon>Petitvirales</taxon>
        <taxon>Microviridae</taxon>
    </lineage>
</organism>
<dbReference type="GO" id="GO:0003677">
    <property type="term" value="F:DNA binding"/>
    <property type="evidence" value="ECO:0007669"/>
    <property type="project" value="InterPro"/>
</dbReference>
<dbReference type="Gene3D" id="1.10.260.40">
    <property type="entry name" value="lambda repressor-like DNA-binding domains"/>
    <property type="match status" value="1"/>
</dbReference>
<name>A0A8S5N5G0_9VIRU</name>
<protein>
    <submittedName>
        <fullName evidence="1">SOS-response transcriptional repressor</fullName>
    </submittedName>
</protein>
<accession>A0A8S5N5G0</accession>
<dbReference type="InterPro" id="IPR010982">
    <property type="entry name" value="Lambda_DNA-bd_dom_sf"/>
</dbReference>
<reference evidence="1" key="1">
    <citation type="journal article" date="2021" name="Proc. Natl. Acad. Sci. U.S.A.">
        <title>A Catalog of Tens of Thousands of Viruses from Human Metagenomes Reveals Hidden Associations with Chronic Diseases.</title>
        <authorList>
            <person name="Tisza M.J."/>
            <person name="Buck C.B."/>
        </authorList>
    </citation>
    <scope>NUCLEOTIDE SEQUENCE</scope>
    <source>
        <strain evidence="1">CtRQq14</strain>
    </source>
</reference>
<evidence type="ECO:0000313" key="1">
    <source>
        <dbReference type="EMBL" id="DAD89957.1"/>
    </source>
</evidence>
<dbReference type="InterPro" id="IPR001387">
    <property type="entry name" value="Cro/C1-type_HTH"/>
</dbReference>
<dbReference type="SUPFAM" id="SSF47413">
    <property type="entry name" value="lambda repressor-like DNA-binding domains"/>
    <property type="match status" value="1"/>
</dbReference>
<dbReference type="EMBL" id="BK015073">
    <property type="protein sequence ID" value="DAD89957.1"/>
    <property type="molecule type" value="Genomic_DNA"/>
</dbReference>
<proteinExistence type="predicted"/>
<dbReference type="CDD" id="cd00093">
    <property type="entry name" value="HTH_XRE"/>
    <property type="match status" value="1"/>
</dbReference>
<sequence>MADFINLNDIARRIKDIQEQSGLNANDFCKDTDLSPSSFSQIISGKQKLNVDIINKVVLRWGNKYDPMWILFGRQTNESNHYTLPNMEQSPADGAMIAELMRQAEEIGYLKEALSNAKAKTIDRITVFYTDQSFANYKLEG</sequence>